<gene>
    <name evidence="1" type="ORF">SBA1_820047</name>
</gene>
<dbReference type="EMBL" id="OMOD01000180">
    <property type="protein sequence ID" value="SPF48245.1"/>
    <property type="molecule type" value="Genomic_DNA"/>
</dbReference>
<sequence>MEVRPTSGSGSASVTAFETKRTPQQLYPVYDIVRETEAGYAMACKVRSPAIGRAA</sequence>
<dbReference type="AlphaFoldDB" id="A0A2U3L8I8"/>
<reference evidence="2" key="1">
    <citation type="submission" date="2018-02" db="EMBL/GenBank/DDBJ databases">
        <authorList>
            <person name="Hausmann B."/>
        </authorList>
    </citation>
    <scope>NUCLEOTIDE SEQUENCE [LARGE SCALE GENOMIC DNA]</scope>
    <source>
        <strain evidence="2">Peat soil MAG SbA1</strain>
    </source>
</reference>
<evidence type="ECO:0000313" key="1">
    <source>
        <dbReference type="EMBL" id="SPF48245.1"/>
    </source>
</evidence>
<evidence type="ECO:0000313" key="2">
    <source>
        <dbReference type="Proteomes" id="UP000238701"/>
    </source>
</evidence>
<accession>A0A2U3L8I8</accession>
<protein>
    <submittedName>
        <fullName evidence="1">Uncharacterized protein</fullName>
    </submittedName>
</protein>
<organism evidence="1 2">
    <name type="scientific">Candidatus Sulfotelmatobacter kueseliae</name>
    <dbReference type="NCBI Taxonomy" id="2042962"/>
    <lineage>
        <taxon>Bacteria</taxon>
        <taxon>Pseudomonadati</taxon>
        <taxon>Acidobacteriota</taxon>
        <taxon>Terriglobia</taxon>
        <taxon>Terriglobales</taxon>
        <taxon>Candidatus Korobacteraceae</taxon>
        <taxon>Candidatus Sulfotelmatobacter</taxon>
    </lineage>
</organism>
<dbReference type="Proteomes" id="UP000238701">
    <property type="component" value="Unassembled WGS sequence"/>
</dbReference>
<proteinExistence type="predicted"/>
<name>A0A2U3L8I8_9BACT</name>